<evidence type="ECO:0000313" key="3">
    <source>
        <dbReference type="EMBL" id="CAE8604064.1"/>
    </source>
</evidence>
<keyword evidence="1" id="KW-1133">Transmembrane helix</keyword>
<organism evidence="3 4">
    <name type="scientific">Polarella glacialis</name>
    <name type="common">Dinoflagellate</name>
    <dbReference type="NCBI Taxonomy" id="89957"/>
    <lineage>
        <taxon>Eukaryota</taxon>
        <taxon>Sar</taxon>
        <taxon>Alveolata</taxon>
        <taxon>Dinophyceae</taxon>
        <taxon>Suessiales</taxon>
        <taxon>Suessiaceae</taxon>
        <taxon>Polarella</taxon>
    </lineage>
</organism>
<keyword evidence="4" id="KW-1185">Reference proteome</keyword>
<accession>A0A813ES23</accession>
<comment type="caution">
    <text evidence="3">The sequence shown here is derived from an EMBL/GenBank/DDBJ whole genome shotgun (WGS) entry which is preliminary data.</text>
</comment>
<protein>
    <submittedName>
        <fullName evidence="3">Uncharacterized protein</fullName>
    </submittedName>
</protein>
<keyword evidence="1" id="KW-0472">Membrane</keyword>
<evidence type="ECO:0000256" key="1">
    <source>
        <dbReference type="SAM" id="Phobius"/>
    </source>
</evidence>
<dbReference type="AlphaFoldDB" id="A0A813ES23"/>
<reference evidence="3" key="1">
    <citation type="submission" date="2021-02" db="EMBL/GenBank/DDBJ databases">
        <authorList>
            <person name="Dougan E. K."/>
            <person name="Rhodes N."/>
            <person name="Thang M."/>
            <person name="Chan C."/>
        </authorList>
    </citation>
    <scope>NUCLEOTIDE SEQUENCE</scope>
</reference>
<dbReference type="Proteomes" id="UP000654075">
    <property type="component" value="Unassembled WGS sequence"/>
</dbReference>
<dbReference type="EMBL" id="CAJNNV010011336">
    <property type="protein sequence ID" value="CAE8599638.1"/>
    <property type="molecule type" value="Genomic_DNA"/>
</dbReference>
<dbReference type="EMBL" id="CAJNNV010016013">
    <property type="protein sequence ID" value="CAE8604064.1"/>
    <property type="molecule type" value="Genomic_DNA"/>
</dbReference>
<proteinExistence type="predicted"/>
<sequence>MAKYPIHICIVIAITFLAMASLARVLSIVTYLALANVVLRAMALFMATYVILYGKDLAWTFGQDVVKDPRPVWESLQRSFLVLSRPWNFTFGCWFVPMAALTCNDLRQALRKDTDEEMVLTDQRQELVAKDDTEEAIVPTDVYQNPACPRLPAYTGSFWHQCSWQSTSQQFFPL</sequence>
<gene>
    <name evidence="2" type="ORF">PGLA1383_LOCUS17984</name>
    <name evidence="3" type="ORF">PGLA1383_LOCUS22253</name>
</gene>
<keyword evidence="1" id="KW-0812">Transmembrane</keyword>
<feature type="transmembrane region" description="Helical" evidence="1">
    <location>
        <begin position="33"/>
        <end position="52"/>
    </location>
</feature>
<evidence type="ECO:0000313" key="2">
    <source>
        <dbReference type="EMBL" id="CAE8599638.1"/>
    </source>
</evidence>
<name>A0A813ES23_POLGL</name>
<evidence type="ECO:0000313" key="4">
    <source>
        <dbReference type="Proteomes" id="UP000654075"/>
    </source>
</evidence>